<reference evidence="1" key="1">
    <citation type="journal article" date="2023" name="Insect Mol. Biol.">
        <title>Genome sequencing provides insights into the evolution of gene families encoding plant cell wall-degrading enzymes in longhorned beetles.</title>
        <authorList>
            <person name="Shin N.R."/>
            <person name="Okamura Y."/>
            <person name="Kirsch R."/>
            <person name="Pauchet Y."/>
        </authorList>
    </citation>
    <scope>NUCLEOTIDE SEQUENCE</scope>
    <source>
        <strain evidence="1">AMC_N1</strain>
    </source>
</reference>
<name>A0AAV8YZJ2_9CUCU</name>
<evidence type="ECO:0000313" key="1">
    <source>
        <dbReference type="EMBL" id="KAJ8957428.1"/>
    </source>
</evidence>
<protein>
    <submittedName>
        <fullName evidence="1">Uncharacterized protein</fullName>
    </submittedName>
</protein>
<organism evidence="1 2">
    <name type="scientific">Aromia moschata</name>
    <dbReference type="NCBI Taxonomy" id="1265417"/>
    <lineage>
        <taxon>Eukaryota</taxon>
        <taxon>Metazoa</taxon>
        <taxon>Ecdysozoa</taxon>
        <taxon>Arthropoda</taxon>
        <taxon>Hexapoda</taxon>
        <taxon>Insecta</taxon>
        <taxon>Pterygota</taxon>
        <taxon>Neoptera</taxon>
        <taxon>Endopterygota</taxon>
        <taxon>Coleoptera</taxon>
        <taxon>Polyphaga</taxon>
        <taxon>Cucujiformia</taxon>
        <taxon>Chrysomeloidea</taxon>
        <taxon>Cerambycidae</taxon>
        <taxon>Cerambycinae</taxon>
        <taxon>Callichromatini</taxon>
        <taxon>Aromia</taxon>
    </lineage>
</organism>
<proteinExistence type="predicted"/>
<accession>A0AAV8YZJ2</accession>
<dbReference type="AlphaFoldDB" id="A0AAV8YZJ2"/>
<gene>
    <name evidence="1" type="ORF">NQ318_004908</name>
</gene>
<comment type="caution">
    <text evidence="1">The sequence shown here is derived from an EMBL/GenBank/DDBJ whole genome shotgun (WGS) entry which is preliminary data.</text>
</comment>
<keyword evidence="2" id="KW-1185">Reference proteome</keyword>
<evidence type="ECO:0000313" key="2">
    <source>
        <dbReference type="Proteomes" id="UP001162162"/>
    </source>
</evidence>
<dbReference type="Proteomes" id="UP001162162">
    <property type="component" value="Unassembled WGS sequence"/>
</dbReference>
<dbReference type="EMBL" id="JAPWTK010000023">
    <property type="protein sequence ID" value="KAJ8957428.1"/>
    <property type="molecule type" value="Genomic_DNA"/>
</dbReference>
<sequence>MFDSELNLSYLHENKLTIEFYHSERKTIKQKDIENFWFTLLKTSELDGSKSTDSNQFLMRTKAWPVFSCASVLGSPRNTRLRLRKRLKTRAKLEYKFYIL</sequence>